<reference evidence="2 3" key="1">
    <citation type="journal article" date="2015" name="Genome Biol.">
        <title>Comparative genomics of Steinernema reveals deeply conserved gene regulatory networks.</title>
        <authorList>
            <person name="Dillman A.R."/>
            <person name="Macchietto M."/>
            <person name="Porter C.F."/>
            <person name="Rogers A."/>
            <person name="Williams B."/>
            <person name="Antoshechkin I."/>
            <person name="Lee M.M."/>
            <person name="Goodwin Z."/>
            <person name="Lu X."/>
            <person name="Lewis E.E."/>
            <person name="Goodrich-Blair H."/>
            <person name="Stock S.P."/>
            <person name="Adams B.J."/>
            <person name="Sternberg P.W."/>
            <person name="Mortazavi A."/>
        </authorList>
    </citation>
    <scope>NUCLEOTIDE SEQUENCE [LARGE SCALE GENOMIC DNA]</scope>
    <source>
        <strain evidence="2 3">ALL</strain>
    </source>
</reference>
<evidence type="ECO:0008006" key="4">
    <source>
        <dbReference type="Google" id="ProtNLM"/>
    </source>
</evidence>
<dbReference type="PANTHER" id="PTHR23021">
    <property type="entry name" value="SERPENTINE RECEPTOR, CLASS T"/>
    <property type="match status" value="1"/>
</dbReference>
<feature type="transmembrane region" description="Helical" evidence="1">
    <location>
        <begin position="70"/>
        <end position="92"/>
    </location>
</feature>
<organism evidence="2 3">
    <name type="scientific">Steinernema carpocapsae</name>
    <name type="common">Entomopathogenic nematode</name>
    <dbReference type="NCBI Taxonomy" id="34508"/>
    <lineage>
        <taxon>Eukaryota</taxon>
        <taxon>Metazoa</taxon>
        <taxon>Ecdysozoa</taxon>
        <taxon>Nematoda</taxon>
        <taxon>Chromadorea</taxon>
        <taxon>Rhabditida</taxon>
        <taxon>Tylenchina</taxon>
        <taxon>Panagrolaimomorpha</taxon>
        <taxon>Strongyloidoidea</taxon>
        <taxon>Steinernematidae</taxon>
        <taxon>Steinernema</taxon>
    </lineage>
</organism>
<dbReference type="Pfam" id="PF10321">
    <property type="entry name" value="7TM_GPCR_Srt"/>
    <property type="match status" value="2"/>
</dbReference>
<comment type="caution">
    <text evidence="2">The sequence shown here is derived from an EMBL/GenBank/DDBJ whole genome shotgun (WGS) entry which is preliminary data.</text>
</comment>
<dbReference type="AlphaFoldDB" id="A0A4U5MUL6"/>
<proteinExistence type="predicted"/>
<feature type="transmembrane region" description="Helical" evidence="1">
    <location>
        <begin position="150"/>
        <end position="168"/>
    </location>
</feature>
<keyword evidence="3" id="KW-1185">Reference proteome</keyword>
<accession>A0A4U5MUL6</accession>
<dbReference type="SUPFAM" id="SSF81321">
    <property type="entry name" value="Family A G protein-coupled receptor-like"/>
    <property type="match status" value="1"/>
</dbReference>
<evidence type="ECO:0000313" key="3">
    <source>
        <dbReference type="Proteomes" id="UP000298663"/>
    </source>
</evidence>
<dbReference type="EMBL" id="AZBU02000006">
    <property type="protein sequence ID" value="TKR73203.1"/>
    <property type="molecule type" value="Genomic_DNA"/>
</dbReference>
<feature type="transmembrane region" description="Helical" evidence="1">
    <location>
        <begin position="112"/>
        <end position="129"/>
    </location>
</feature>
<dbReference type="Proteomes" id="UP000298663">
    <property type="component" value="Unassembled WGS sequence"/>
</dbReference>
<evidence type="ECO:0000256" key="1">
    <source>
        <dbReference type="SAM" id="Phobius"/>
    </source>
</evidence>
<evidence type="ECO:0000313" key="2">
    <source>
        <dbReference type="EMBL" id="TKR73203.1"/>
    </source>
</evidence>
<dbReference type="OrthoDB" id="5814636at2759"/>
<keyword evidence="1" id="KW-0812">Transmembrane</keyword>
<gene>
    <name evidence="2" type="ORF">L596_020541</name>
</gene>
<keyword evidence="1" id="KW-0472">Membrane</keyword>
<dbReference type="STRING" id="34508.A0A4U5MUL6"/>
<reference evidence="2 3" key="2">
    <citation type="journal article" date="2019" name="G3 (Bethesda)">
        <title>Hybrid Assembly of the Genome of the Entomopathogenic Nematode Steinernema carpocapsae Identifies the X-Chromosome.</title>
        <authorList>
            <person name="Serra L."/>
            <person name="Macchietto M."/>
            <person name="Macias-Munoz A."/>
            <person name="McGill C.J."/>
            <person name="Rodriguez I.M."/>
            <person name="Rodriguez B."/>
            <person name="Murad R."/>
            <person name="Mortazavi A."/>
        </authorList>
    </citation>
    <scope>NUCLEOTIDE SEQUENCE [LARGE SCALE GENOMIC DNA]</scope>
    <source>
        <strain evidence="2 3">ALL</strain>
    </source>
</reference>
<feature type="transmembrane region" description="Helical" evidence="1">
    <location>
        <begin position="232"/>
        <end position="251"/>
    </location>
</feature>
<name>A0A4U5MUL6_STECR</name>
<keyword evidence="1" id="KW-1133">Transmembrane helix</keyword>
<dbReference type="InterPro" id="IPR019425">
    <property type="entry name" value="7TM_GPCR_serpentine_rcpt_Srt"/>
</dbReference>
<dbReference type="Gene3D" id="1.20.1070.10">
    <property type="entry name" value="Rhodopsin 7-helix transmembrane proteins"/>
    <property type="match status" value="1"/>
</dbReference>
<sequence>MELLLFRRSEFDRLYNCSYFTEKEWNSFGKPDISFGVLTIVLGIVLTIPTIPCLIVIIKSKLIEHTAYKLMFYVGLNDVSCLLFNSVASGYYSIKGDVACVNLILKYVLGRLGESAWLSQSITVVLLAMTRWIDIWKPRYIKNLLSGKRCYGWIGATLLYSVYFMFFGKGAMFSSNGYAWYFDPYYGIDKVNFVSRDLITIQTFFICLFTFSGAFIYGYMQIVAIPVRVGQAATIFWILSSGGPGLMHIIVNKTIRNGDKNLCLKRSVKVYTTDETQHRTALVSHR</sequence>
<feature type="transmembrane region" description="Helical" evidence="1">
    <location>
        <begin position="199"/>
        <end position="220"/>
    </location>
</feature>
<protein>
    <recommendedName>
        <fullName evidence="4">7TM GPCR serpentine receptor class x (Srx) domain-containing protein</fullName>
    </recommendedName>
</protein>
<feature type="transmembrane region" description="Helical" evidence="1">
    <location>
        <begin position="33"/>
        <end position="58"/>
    </location>
</feature>